<evidence type="ECO:0000313" key="2">
    <source>
        <dbReference type="Proteomes" id="UP001565471"/>
    </source>
</evidence>
<evidence type="ECO:0000313" key="1">
    <source>
        <dbReference type="EMBL" id="MEY9321660.1"/>
    </source>
</evidence>
<keyword evidence="2" id="KW-1185">Reference proteome</keyword>
<comment type="caution">
    <text evidence="1">The sequence shown here is derived from an EMBL/GenBank/DDBJ whole genome shotgun (WGS) entry which is preliminary data.</text>
</comment>
<proteinExistence type="predicted"/>
<dbReference type="Proteomes" id="UP001565471">
    <property type="component" value="Unassembled WGS sequence"/>
</dbReference>
<dbReference type="RefSeq" id="WP_018269135.1">
    <property type="nucleotide sequence ID" value="NZ_BJNL01000049.1"/>
</dbReference>
<gene>
    <name evidence="1" type="ORF">ABIF29_008459</name>
</gene>
<accession>A0ABV4FFG2</accession>
<dbReference type="EMBL" id="JBGBZA010000002">
    <property type="protein sequence ID" value="MEY9321660.1"/>
    <property type="molecule type" value="Genomic_DNA"/>
</dbReference>
<protein>
    <submittedName>
        <fullName evidence="1">Uncharacterized protein</fullName>
    </submittedName>
</protein>
<sequence length="58" mass="6023">MIVVTADAGDAATKATSFVFERPPMPSHGASLGKSMRMASVSACLIRSSALVPVMIRT</sequence>
<name>A0ABV4FFG2_BRAEL</name>
<reference evidence="1 2" key="1">
    <citation type="submission" date="2024-07" db="EMBL/GenBank/DDBJ databases">
        <title>Genomic Encyclopedia of Type Strains, Phase V (KMG-V): Genome sequencing to study the core and pangenomes of soil and plant-associated prokaryotes.</title>
        <authorList>
            <person name="Whitman W."/>
        </authorList>
    </citation>
    <scope>NUCLEOTIDE SEQUENCE [LARGE SCALE GENOMIC DNA]</scope>
    <source>
        <strain evidence="1 2">USDA 415</strain>
    </source>
</reference>
<organism evidence="1 2">
    <name type="scientific">Bradyrhizobium elkanii</name>
    <dbReference type="NCBI Taxonomy" id="29448"/>
    <lineage>
        <taxon>Bacteria</taxon>
        <taxon>Pseudomonadati</taxon>
        <taxon>Pseudomonadota</taxon>
        <taxon>Alphaproteobacteria</taxon>
        <taxon>Hyphomicrobiales</taxon>
        <taxon>Nitrobacteraceae</taxon>
        <taxon>Bradyrhizobium</taxon>
    </lineage>
</organism>